<proteinExistence type="predicted"/>
<gene>
    <name evidence="2" type="ORF">L211DRAFT_835345</name>
</gene>
<dbReference type="Proteomes" id="UP000267821">
    <property type="component" value="Unassembled WGS sequence"/>
</dbReference>
<evidence type="ECO:0000256" key="1">
    <source>
        <dbReference type="SAM" id="MobiDB-lite"/>
    </source>
</evidence>
<name>A0A3N4LUE9_9PEZI</name>
<evidence type="ECO:0000313" key="3">
    <source>
        <dbReference type="Proteomes" id="UP000267821"/>
    </source>
</evidence>
<accession>A0A3N4LUE9</accession>
<protein>
    <submittedName>
        <fullName evidence="2">Uncharacterized protein</fullName>
    </submittedName>
</protein>
<dbReference type="EMBL" id="ML121534">
    <property type="protein sequence ID" value="RPB26526.1"/>
    <property type="molecule type" value="Genomic_DNA"/>
</dbReference>
<feature type="compositionally biased region" description="Polar residues" evidence="1">
    <location>
        <begin position="1"/>
        <end position="19"/>
    </location>
</feature>
<reference evidence="2 3" key="1">
    <citation type="journal article" date="2018" name="Nat. Ecol. Evol.">
        <title>Pezizomycetes genomes reveal the molecular basis of ectomycorrhizal truffle lifestyle.</title>
        <authorList>
            <person name="Murat C."/>
            <person name="Payen T."/>
            <person name="Noel B."/>
            <person name="Kuo A."/>
            <person name="Morin E."/>
            <person name="Chen J."/>
            <person name="Kohler A."/>
            <person name="Krizsan K."/>
            <person name="Balestrini R."/>
            <person name="Da Silva C."/>
            <person name="Montanini B."/>
            <person name="Hainaut M."/>
            <person name="Levati E."/>
            <person name="Barry K.W."/>
            <person name="Belfiori B."/>
            <person name="Cichocki N."/>
            <person name="Clum A."/>
            <person name="Dockter R.B."/>
            <person name="Fauchery L."/>
            <person name="Guy J."/>
            <person name="Iotti M."/>
            <person name="Le Tacon F."/>
            <person name="Lindquist E.A."/>
            <person name="Lipzen A."/>
            <person name="Malagnac F."/>
            <person name="Mello A."/>
            <person name="Molinier V."/>
            <person name="Miyauchi S."/>
            <person name="Poulain J."/>
            <person name="Riccioni C."/>
            <person name="Rubini A."/>
            <person name="Sitrit Y."/>
            <person name="Splivallo R."/>
            <person name="Traeger S."/>
            <person name="Wang M."/>
            <person name="Zifcakova L."/>
            <person name="Wipf D."/>
            <person name="Zambonelli A."/>
            <person name="Paolocci F."/>
            <person name="Nowrousian M."/>
            <person name="Ottonello S."/>
            <person name="Baldrian P."/>
            <person name="Spatafora J.W."/>
            <person name="Henrissat B."/>
            <person name="Nagy L.G."/>
            <person name="Aury J.M."/>
            <person name="Wincker P."/>
            <person name="Grigoriev I.V."/>
            <person name="Bonfante P."/>
            <person name="Martin F.M."/>
        </authorList>
    </citation>
    <scope>NUCLEOTIDE SEQUENCE [LARGE SCALE GENOMIC DNA]</scope>
    <source>
        <strain evidence="2 3">ATCC MYA-4762</strain>
    </source>
</reference>
<dbReference type="InParanoid" id="A0A3N4LUE9"/>
<sequence length="59" mass="6282">MDSTSPRLTNTFPPTTPSSAKLVLPINFPAPPLQAPTKPRNPAALKNADALPAMFAHFL</sequence>
<evidence type="ECO:0000313" key="2">
    <source>
        <dbReference type="EMBL" id="RPB26526.1"/>
    </source>
</evidence>
<organism evidence="2 3">
    <name type="scientific">Terfezia boudieri ATCC MYA-4762</name>
    <dbReference type="NCBI Taxonomy" id="1051890"/>
    <lineage>
        <taxon>Eukaryota</taxon>
        <taxon>Fungi</taxon>
        <taxon>Dikarya</taxon>
        <taxon>Ascomycota</taxon>
        <taxon>Pezizomycotina</taxon>
        <taxon>Pezizomycetes</taxon>
        <taxon>Pezizales</taxon>
        <taxon>Pezizaceae</taxon>
        <taxon>Terfezia</taxon>
    </lineage>
</organism>
<keyword evidence="3" id="KW-1185">Reference proteome</keyword>
<dbReference type="AlphaFoldDB" id="A0A3N4LUE9"/>
<feature type="region of interest" description="Disordered" evidence="1">
    <location>
        <begin position="1"/>
        <end position="20"/>
    </location>
</feature>